<keyword evidence="2" id="KW-1185">Reference proteome</keyword>
<feature type="transmembrane region" description="Helical" evidence="1">
    <location>
        <begin position="38"/>
        <end position="60"/>
    </location>
</feature>
<protein>
    <submittedName>
        <fullName evidence="3">G_PROTEIN_RECEP_F1_2 domain-containing protein</fullName>
    </submittedName>
</protein>
<dbReference type="WBParaSite" id="L893_g27277.t1">
    <property type="protein sequence ID" value="L893_g27277.t1"/>
    <property type="gene ID" value="L893_g27277"/>
</dbReference>
<evidence type="ECO:0000256" key="1">
    <source>
        <dbReference type="SAM" id="Phobius"/>
    </source>
</evidence>
<keyword evidence="1" id="KW-0812">Transmembrane</keyword>
<dbReference type="AlphaFoldDB" id="A0A1I7ZKR0"/>
<organism evidence="2 3">
    <name type="scientific">Steinernema glaseri</name>
    <dbReference type="NCBI Taxonomy" id="37863"/>
    <lineage>
        <taxon>Eukaryota</taxon>
        <taxon>Metazoa</taxon>
        <taxon>Ecdysozoa</taxon>
        <taxon>Nematoda</taxon>
        <taxon>Chromadorea</taxon>
        <taxon>Rhabditida</taxon>
        <taxon>Tylenchina</taxon>
        <taxon>Panagrolaimomorpha</taxon>
        <taxon>Strongyloidoidea</taxon>
        <taxon>Steinernematidae</taxon>
        <taxon>Steinernema</taxon>
    </lineage>
</organism>
<sequence length="114" mass="12382">MTITVALATTTSVVLISKQRKDGFYSNKRYQQLKNMTITVALATTTSVVLVLLPDIAIAFDLFGLSKFSSYFFSVTIVKSSINVFIYVVSGIPVAVQRPKHLSLHGSPDILGIG</sequence>
<keyword evidence="1" id="KW-0472">Membrane</keyword>
<accession>A0A1I7ZKR0</accession>
<dbReference type="Proteomes" id="UP000095287">
    <property type="component" value="Unplaced"/>
</dbReference>
<keyword evidence="1" id="KW-1133">Transmembrane helix</keyword>
<feature type="transmembrane region" description="Helical" evidence="1">
    <location>
        <begin position="72"/>
        <end position="96"/>
    </location>
</feature>
<evidence type="ECO:0000313" key="3">
    <source>
        <dbReference type="WBParaSite" id="L893_g27277.t1"/>
    </source>
</evidence>
<reference evidence="3" key="1">
    <citation type="submission" date="2016-11" db="UniProtKB">
        <authorList>
            <consortium name="WormBaseParasite"/>
        </authorList>
    </citation>
    <scope>IDENTIFICATION</scope>
</reference>
<name>A0A1I7ZKR0_9BILA</name>
<evidence type="ECO:0000313" key="2">
    <source>
        <dbReference type="Proteomes" id="UP000095287"/>
    </source>
</evidence>
<proteinExistence type="predicted"/>